<sequence length="233" mass="25084">MNTRNTGGVASALPASWKGTGHLMEENREDGQGEGSGPLEANSIIAFLLLNKTAFQGDVFLYGRGPAAAVRVRLLVGAKSHLSTTTFPREMYSRPFKSQTGVGFNSALMDIKMGASVFGDENGNGKAGQPINLTDVLPRTPNARTRCRGQAEAEESLVAFDASFLDHTGYHVATQPEVSAFGTPIDRSPRRLRPRRPRSKASDVSAEAKDVLPRNSQVTNRAYYCVGDAPQSE</sequence>
<feature type="region of interest" description="Disordered" evidence="1">
    <location>
        <begin position="180"/>
        <end position="213"/>
    </location>
</feature>
<feature type="compositionally biased region" description="Basic residues" evidence="1">
    <location>
        <begin position="190"/>
        <end position="199"/>
    </location>
</feature>
<protein>
    <submittedName>
        <fullName evidence="2">Uncharacterized protein</fullName>
    </submittedName>
</protein>
<organism evidence="2 3">
    <name type="scientific">Eumeta variegata</name>
    <name type="common">Bagworm moth</name>
    <name type="synonym">Eumeta japonica</name>
    <dbReference type="NCBI Taxonomy" id="151549"/>
    <lineage>
        <taxon>Eukaryota</taxon>
        <taxon>Metazoa</taxon>
        <taxon>Ecdysozoa</taxon>
        <taxon>Arthropoda</taxon>
        <taxon>Hexapoda</taxon>
        <taxon>Insecta</taxon>
        <taxon>Pterygota</taxon>
        <taxon>Neoptera</taxon>
        <taxon>Endopterygota</taxon>
        <taxon>Lepidoptera</taxon>
        <taxon>Glossata</taxon>
        <taxon>Ditrysia</taxon>
        <taxon>Tineoidea</taxon>
        <taxon>Psychidae</taxon>
        <taxon>Oiketicinae</taxon>
        <taxon>Eumeta</taxon>
    </lineage>
</organism>
<gene>
    <name evidence="2" type="ORF">EVAR_17638_1</name>
</gene>
<evidence type="ECO:0000313" key="2">
    <source>
        <dbReference type="EMBL" id="GBP29104.1"/>
    </source>
</evidence>
<evidence type="ECO:0000256" key="1">
    <source>
        <dbReference type="SAM" id="MobiDB-lite"/>
    </source>
</evidence>
<dbReference type="Proteomes" id="UP000299102">
    <property type="component" value="Unassembled WGS sequence"/>
</dbReference>
<comment type="caution">
    <text evidence="2">The sequence shown here is derived from an EMBL/GenBank/DDBJ whole genome shotgun (WGS) entry which is preliminary data.</text>
</comment>
<reference evidence="2 3" key="1">
    <citation type="journal article" date="2019" name="Commun. Biol.">
        <title>The bagworm genome reveals a unique fibroin gene that provides high tensile strength.</title>
        <authorList>
            <person name="Kono N."/>
            <person name="Nakamura H."/>
            <person name="Ohtoshi R."/>
            <person name="Tomita M."/>
            <person name="Numata K."/>
            <person name="Arakawa K."/>
        </authorList>
    </citation>
    <scope>NUCLEOTIDE SEQUENCE [LARGE SCALE GENOMIC DNA]</scope>
</reference>
<dbReference type="AlphaFoldDB" id="A0A4C1UTF5"/>
<dbReference type="EMBL" id="BGZK01000216">
    <property type="protein sequence ID" value="GBP29104.1"/>
    <property type="molecule type" value="Genomic_DNA"/>
</dbReference>
<keyword evidence="3" id="KW-1185">Reference proteome</keyword>
<evidence type="ECO:0000313" key="3">
    <source>
        <dbReference type="Proteomes" id="UP000299102"/>
    </source>
</evidence>
<name>A0A4C1UTF5_EUMVA</name>
<accession>A0A4C1UTF5</accession>
<proteinExistence type="predicted"/>